<gene>
    <name evidence="3" type="primary">Acey_s0052.g2217</name>
    <name evidence="3" type="ORF">Y032_0052g2217</name>
</gene>
<evidence type="ECO:0000313" key="4">
    <source>
        <dbReference type="Proteomes" id="UP000024635"/>
    </source>
</evidence>
<dbReference type="Proteomes" id="UP000024635">
    <property type="component" value="Unassembled WGS sequence"/>
</dbReference>
<dbReference type="EMBL" id="JARK01001388">
    <property type="protein sequence ID" value="EYC11100.1"/>
    <property type="molecule type" value="Genomic_DNA"/>
</dbReference>
<dbReference type="OrthoDB" id="5846844at2759"/>
<sequence>MGRDGYDRVVPGKPDKPSAKKGGIEESTDTSGISGMVNVSGGCDSILESKTPAPAKRNVKTAAEAAVSNRSKVNVLVTILAVVFTQFIICIIAVAIIILHHVRAVDWFPALIEVTGKGYLTETPDDY</sequence>
<feature type="region of interest" description="Disordered" evidence="1">
    <location>
        <begin position="1"/>
        <end position="35"/>
    </location>
</feature>
<comment type="caution">
    <text evidence="3">The sequence shown here is derived from an EMBL/GenBank/DDBJ whole genome shotgun (WGS) entry which is preliminary data.</text>
</comment>
<keyword evidence="2" id="KW-1133">Transmembrane helix</keyword>
<feature type="compositionally biased region" description="Basic and acidic residues" evidence="1">
    <location>
        <begin position="13"/>
        <end position="24"/>
    </location>
</feature>
<evidence type="ECO:0000256" key="2">
    <source>
        <dbReference type="SAM" id="Phobius"/>
    </source>
</evidence>
<dbReference type="AlphaFoldDB" id="A0A016U7H2"/>
<organism evidence="3 4">
    <name type="scientific">Ancylostoma ceylanicum</name>
    <dbReference type="NCBI Taxonomy" id="53326"/>
    <lineage>
        <taxon>Eukaryota</taxon>
        <taxon>Metazoa</taxon>
        <taxon>Ecdysozoa</taxon>
        <taxon>Nematoda</taxon>
        <taxon>Chromadorea</taxon>
        <taxon>Rhabditida</taxon>
        <taxon>Rhabditina</taxon>
        <taxon>Rhabditomorpha</taxon>
        <taxon>Strongyloidea</taxon>
        <taxon>Ancylostomatidae</taxon>
        <taxon>Ancylostomatinae</taxon>
        <taxon>Ancylostoma</taxon>
    </lineage>
</organism>
<accession>A0A016U7H2</accession>
<protein>
    <submittedName>
        <fullName evidence="3">Uncharacterized protein</fullName>
    </submittedName>
</protein>
<evidence type="ECO:0000313" key="3">
    <source>
        <dbReference type="EMBL" id="EYC11100.1"/>
    </source>
</evidence>
<reference evidence="4" key="1">
    <citation type="journal article" date="2015" name="Nat. Genet.">
        <title>The genome and transcriptome of the zoonotic hookworm Ancylostoma ceylanicum identify infection-specific gene families.</title>
        <authorList>
            <person name="Schwarz E.M."/>
            <person name="Hu Y."/>
            <person name="Antoshechkin I."/>
            <person name="Miller M.M."/>
            <person name="Sternberg P.W."/>
            <person name="Aroian R.V."/>
        </authorList>
    </citation>
    <scope>NUCLEOTIDE SEQUENCE</scope>
    <source>
        <strain evidence="4">HY135</strain>
    </source>
</reference>
<keyword evidence="2" id="KW-0472">Membrane</keyword>
<feature type="transmembrane region" description="Helical" evidence="2">
    <location>
        <begin position="75"/>
        <end position="99"/>
    </location>
</feature>
<evidence type="ECO:0000256" key="1">
    <source>
        <dbReference type="SAM" id="MobiDB-lite"/>
    </source>
</evidence>
<name>A0A016U7H2_9BILA</name>
<keyword evidence="4" id="KW-1185">Reference proteome</keyword>
<proteinExistence type="predicted"/>
<keyword evidence="2" id="KW-0812">Transmembrane</keyword>